<evidence type="ECO:0000313" key="2">
    <source>
        <dbReference type="EMBL" id="NKY28893.1"/>
    </source>
</evidence>
<keyword evidence="2" id="KW-0378">Hydrolase</keyword>
<dbReference type="GO" id="GO:0016810">
    <property type="term" value="F:hydrolase activity, acting on carbon-nitrogen (but not peptide) bonds"/>
    <property type="evidence" value="ECO:0007669"/>
    <property type="project" value="InterPro"/>
</dbReference>
<reference evidence="2 3" key="1">
    <citation type="submission" date="2020-04" db="EMBL/GenBank/DDBJ databases">
        <title>MicrobeNet Type strains.</title>
        <authorList>
            <person name="Nicholson A.C."/>
        </authorList>
    </citation>
    <scope>NUCLEOTIDE SEQUENCE [LARGE SCALE GENOMIC DNA]</scope>
    <source>
        <strain evidence="2 3">DSM 44956</strain>
    </source>
</reference>
<comment type="caution">
    <text evidence="2">The sequence shown here is derived from an EMBL/GenBank/DDBJ whole genome shotgun (WGS) entry which is preliminary data.</text>
</comment>
<evidence type="ECO:0000259" key="1">
    <source>
        <dbReference type="Pfam" id="PF01979"/>
    </source>
</evidence>
<dbReference type="SUPFAM" id="SSF51556">
    <property type="entry name" value="Metallo-dependent hydrolases"/>
    <property type="match status" value="1"/>
</dbReference>
<keyword evidence="3" id="KW-1185">Reference proteome</keyword>
<dbReference type="Gene3D" id="2.30.40.10">
    <property type="entry name" value="Urease, subunit C, domain 1"/>
    <property type="match status" value="1"/>
</dbReference>
<dbReference type="PANTHER" id="PTHR43135">
    <property type="entry name" value="ALPHA-D-RIBOSE 1-METHYLPHOSPHONATE 5-TRIPHOSPHATE DIPHOSPHATASE"/>
    <property type="match status" value="1"/>
</dbReference>
<evidence type="ECO:0000313" key="3">
    <source>
        <dbReference type="Proteomes" id="UP000540698"/>
    </source>
</evidence>
<dbReference type="AlphaFoldDB" id="A0A7X6L6S4"/>
<dbReference type="InterPro" id="IPR057744">
    <property type="entry name" value="OTAase-like"/>
</dbReference>
<protein>
    <submittedName>
        <fullName evidence="2">Amidohydrolase family protein</fullName>
    </submittedName>
</protein>
<gene>
    <name evidence="2" type="ORF">HGB38_22135</name>
</gene>
<dbReference type="InterPro" id="IPR011059">
    <property type="entry name" value="Metal-dep_hydrolase_composite"/>
</dbReference>
<feature type="domain" description="Amidohydrolase-related" evidence="1">
    <location>
        <begin position="56"/>
        <end position="409"/>
    </location>
</feature>
<dbReference type="SUPFAM" id="SSF51338">
    <property type="entry name" value="Composite domain of metallo-dependent hydrolases"/>
    <property type="match status" value="1"/>
</dbReference>
<dbReference type="EMBL" id="JAAXOS010000010">
    <property type="protein sequence ID" value="NKY28893.1"/>
    <property type="molecule type" value="Genomic_DNA"/>
</dbReference>
<dbReference type="Pfam" id="PF01979">
    <property type="entry name" value="Amidohydro_1"/>
    <property type="match status" value="1"/>
</dbReference>
<sequence>MSTETVVLRAARRVDVVTGEVHSPAVIVVRGEYIEAVDPTLAPADATVLDLGDTTLLPGLMDMEINLLIGGPENPSGLPSPMHGVQDDPVYRTLRATINARTTLLAGFTTVRNLGLMVKTGGYLLDVDLHRAIEQGWFPGPRIVSAGHAITPTGGHLDPTMFQRLAPHIMPLSVEEGLANGVDQVRHAVRYQIKYGAGVIKISASGGVMSHSTAPGTQQYSDEELRAIVDEAHRAGLKVAAHAHGDAGIRACIRAGVDCIEHGSLAGDDTIAMMVEHGTFLVPTSYLSEGLDVSKAPPALQEKAAAVFPQARRMLGKAIEAGVKIACGTDAPAVPHGDNAKELWAMVDRGMTPAQALRAATVTSAELVGAEDRGRLAPGLLADIIAVPGDPTRDITVTEQVRFVMKGGVVHKNTTADRAAAVPVR</sequence>
<dbReference type="CDD" id="cd01299">
    <property type="entry name" value="Met_dep_hydrolase_A"/>
    <property type="match status" value="1"/>
</dbReference>
<dbReference type="RefSeq" id="WP_062968933.1">
    <property type="nucleotide sequence ID" value="NZ_JAAXOS010000010.1"/>
</dbReference>
<dbReference type="PANTHER" id="PTHR43135:SF3">
    <property type="entry name" value="ALPHA-D-RIBOSE 1-METHYLPHOSPHONATE 5-TRIPHOSPHATE DIPHOSPHATASE"/>
    <property type="match status" value="1"/>
</dbReference>
<dbReference type="Gene3D" id="3.20.20.140">
    <property type="entry name" value="Metal-dependent hydrolases"/>
    <property type="match status" value="1"/>
</dbReference>
<proteinExistence type="predicted"/>
<organism evidence="2 3">
    <name type="scientific">Nocardia gamkensis</name>
    <dbReference type="NCBI Taxonomy" id="352869"/>
    <lineage>
        <taxon>Bacteria</taxon>
        <taxon>Bacillati</taxon>
        <taxon>Actinomycetota</taxon>
        <taxon>Actinomycetes</taxon>
        <taxon>Mycobacteriales</taxon>
        <taxon>Nocardiaceae</taxon>
        <taxon>Nocardia</taxon>
    </lineage>
</organism>
<dbReference type="InterPro" id="IPR006680">
    <property type="entry name" value="Amidohydro-rel"/>
</dbReference>
<name>A0A7X6L6S4_9NOCA</name>
<accession>A0A7X6L6S4</accession>
<dbReference type="InterPro" id="IPR032466">
    <property type="entry name" value="Metal_Hydrolase"/>
</dbReference>
<dbReference type="InterPro" id="IPR051781">
    <property type="entry name" value="Metallo-dep_Hydrolase"/>
</dbReference>
<dbReference type="Proteomes" id="UP000540698">
    <property type="component" value="Unassembled WGS sequence"/>
</dbReference>